<dbReference type="STRING" id="763665.A0A2G5B1F6"/>
<name>A0A2G5B1F6_COERN</name>
<dbReference type="InterPro" id="IPR023214">
    <property type="entry name" value="HAD_sf"/>
</dbReference>
<dbReference type="InterPro" id="IPR036412">
    <property type="entry name" value="HAD-like_sf"/>
</dbReference>
<dbReference type="InterPro" id="IPR051806">
    <property type="entry name" value="HAD-like_SPP"/>
</dbReference>
<dbReference type="NCBIfam" id="TIGR01509">
    <property type="entry name" value="HAD-SF-IA-v3"/>
    <property type="match status" value="1"/>
</dbReference>
<organism evidence="1 2">
    <name type="scientific">Coemansia reversa (strain ATCC 12441 / NRRL 1564)</name>
    <dbReference type="NCBI Taxonomy" id="763665"/>
    <lineage>
        <taxon>Eukaryota</taxon>
        <taxon>Fungi</taxon>
        <taxon>Fungi incertae sedis</taxon>
        <taxon>Zoopagomycota</taxon>
        <taxon>Kickxellomycotina</taxon>
        <taxon>Kickxellomycetes</taxon>
        <taxon>Kickxellales</taxon>
        <taxon>Kickxellaceae</taxon>
        <taxon>Coemansia</taxon>
    </lineage>
</organism>
<dbReference type="EMBL" id="KZ303564">
    <property type="protein sequence ID" value="PIA12842.1"/>
    <property type="molecule type" value="Genomic_DNA"/>
</dbReference>
<sequence length="221" mass="23881">MTSELLVEGVIFDLDGTLLNTLLVAERVYTEEALKYNLDPKPILEYLHGVPTLKVLQKYYPSSTHTLEYSKAMELECAKDLDGISVIPGTFELLASIPIGKWSVFTSGMPQLALPRLKYLGITVPPVFITPEDIINGKPHPEGYVLAAKKMGLQANKCLVFEDAAAGIIAGCSAGAVVVGVRTLLSAKELRDAGALYTVKDMTKVKASLNENGLLITIDES</sequence>
<dbReference type="Gene3D" id="1.10.150.240">
    <property type="entry name" value="Putative phosphatase, domain 2"/>
    <property type="match status" value="1"/>
</dbReference>
<dbReference type="Gene3D" id="3.40.50.1000">
    <property type="entry name" value="HAD superfamily/HAD-like"/>
    <property type="match status" value="1"/>
</dbReference>
<protein>
    <submittedName>
        <fullName evidence="1">HAD-like protein</fullName>
    </submittedName>
</protein>
<dbReference type="SFLD" id="SFLDS00003">
    <property type="entry name" value="Haloacid_Dehalogenase"/>
    <property type="match status" value="1"/>
</dbReference>
<keyword evidence="2" id="KW-1185">Reference proteome</keyword>
<dbReference type="Proteomes" id="UP000242474">
    <property type="component" value="Unassembled WGS sequence"/>
</dbReference>
<gene>
    <name evidence="1" type="ORF">COEREDRAFT_50666</name>
</gene>
<dbReference type="InterPro" id="IPR023198">
    <property type="entry name" value="PGP-like_dom2"/>
</dbReference>
<dbReference type="Pfam" id="PF00702">
    <property type="entry name" value="Hydrolase"/>
    <property type="match status" value="1"/>
</dbReference>
<evidence type="ECO:0000313" key="1">
    <source>
        <dbReference type="EMBL" id="PIA12842.1"/>
    </source>
</evidence>
<proteinExistence type="predicted"/>
<accession>A0A2G5B1F6</accession>
<dbReference type="PANTHER" id="PTHR43481:SF4">
    <property type="entry name" value="GLYCEROL-1-PHOSPHATE PHOSPHOHYDROLASE 1-RELATED"/>
    <property type="match status" value="1"/>
</dbReference>
<dbReference type="SFLD" id="SFLDG01129">
    <property type="entry name" value="C1.5:_HAD__Beta-PGM__Phosphata"/>
    <property type="match status" value="1"/>
</dbReference>
<reference evidence="1 2" key="1">
    <citation type="journal article" date="2015" name="Genome Biol. Evol.">
        <title>Phylogenomic analyses indicate that early fungi evolved digesting cell walls of algal ancestors of land plants.</title>
        <authorList>
            <person name="Chang Y."/>
            <person name="Wang S."/>
            <person name="Sekimoto S."/>
            <person name="Aerts A.L."/>
            <person name="Choi C."/>
            <person name="Clum A."/>
            <person name="LaButti K.M."/>
            <person name="Lindquist E.A."/>
            <person name="Yee Ngan C."/>
            <person name="Ohm R.A."/>
            <person name="Salamov A.A."/>
            <person name="Grigoriev I.V."/>
            <person name="Spatafora J.W."/>
            <person name="Berbee M.L."/>
        </authorList>
    </citation>
    <scope>NUCLEOTIDE SEQUENCE [LARGE SCALE GENOMIC DNA]</scope>
    <source>
        <strain evidence="1 2">NRRL 1564</strain>
    </source>
</reference>
<dbReference type="OrthoDB" id="40579at2759"/>
<evidence type="ECO:0000313" key="2">
    <source>
        <dbReference type="Proteomes" id="UP000242474"/>
    </source>
</evidence>
<dbReference type="InterPro" id="IPR006439">
    <property type="entry name" value="HAD-SF_hydro_IA"/>
</dbReference>
<dbReference type="AlphaFoldDB" id="A0A2G5B1F6"/>
<dbReference type="GO" id="GO:0050308">
    <property type="term" value="F:sugar-phosphatase activity"/>
    <property type="evidence" value="ECO:0007669"/>
    <property type="project" value="TreeGrafter"/>
</dbReference>
<dbReference type="PANTHER" id="PTHR43481">
    <property type="entry name" value="FRUCTOSE-1-PHOSPHATE PHOSPHATASE"/>
    <property type="match status" value="1"/>
</dbReference>
<dbReference type="SUPFAM" id="SSF56784">
    <property type="entry name" value="HAD-like"/>
    <property type="match status" value="1"/>
</dbReference>